<gene>
    <name evidence="2" type="ORF">C6N40_01735</name>
</gene>
<evidence type="ECO:0000256" key="1">
    <source>
        <dbReference type="SAM" id="MobiDB-lite"/>
    </source>
</evidence>
<accession>A0A2P6MBQ9</accession>
<sequence length="171" mass="18796">MVGEQAIPSWAHSLEHVLGRIMLAIAGLIRLRPDLPRLTRLAQECHRAAVNLLASELGAHDTSRLQPPQRNTSFGAFRDYPHYSALTGVAPKEFMHFCAEARPQKFFFGGTPARKGSERTNKGRELGKRKCVKNSGLSIPVGGAQGARLFSTDPKHPSGPQDVGPLNWRNH</sequence>
<name>A0A2P6MBQ9_9GAMM</name>
<proteinExistence type="predicted"/>
<evidence type="ECO:0000313" key="2">
    <source>
        <dbReference type="EMBL" id="PRH83396.1"/>
    </source>
</evidence>
<comment type="caution">
    <text evidence="2">The sequence shown here is derived from an EMBL/GenBank/DDBJ whole genome shotgun (WGS) entry which is preliminary data.</text>
</comment>
<protein>
    <submittedName>
        <fullName evidence="2">Uncharacterized protein</fullName>
    </submittedName>
</protein>
<evidence type="ECO:0000313" key="3">
    <source>
        <dbReference type="Proteomes" id="UP000241736"/>
    </source>
</evidence>
<feature type="region of interest" description="Disordered" evidence="1">
    <location>
        <begin position="143"/>
        <end position="171"/>
    </location>
</feature>
<keyword evidence="3" id="KW-1185">Reference proteome</keyword>
<dbReference type="Proteomes" id="UP000241736">
    <property type="component" value="Unassembled WGS sequence"/>
</dbReference>
<dbReference type="AlphaFoldDB" id="A0A2P6MBQ9"/>
<reference evidence="2 3" key="1">
    <citation type="submission" date="2018-03" db="EMBL/GenBank/DDBJ databases">
        <title>Arenimonas caeni sp. nov., isolated from activated sludge.</title>
        <authorList>
            <person name="Liu H."/>
        </authorList>
    </citation>
    <scope>NUCLEOTIDE SEQUENCE [LARGE SCALE GENOMIC DNA]</scope>
    <source>
        <strain evidence="3">z29</strain>
    </source>
</reference>
<organism evidence="2 3">
    <name type="scientific">Arenimonas caeni</name>
    <dbReference type="NCBI Taxonomy" id="2058085"/>
    <lineage>
        <taxon>Bacteria</taxon>
        <taxon>Pseudomonadati</taxon>
        <taxon>Pseudomonadota</taxon>
        <taxon>Gammaproteobacteria</taxon>
        <taxon>Lysobacterales</taxon>
        <taxon>Lysobacteraceae</taxon>
        <taxon>Arenimonas</taxon>
    </lineage>
</organism>
<dbReference type="EMBL" id="PVLF01000002">
    <property type="protein sequence ID" value="PRH83396.1"/>
    <property type="molecule type" value="Genomic_DNA"/>
</dbReference>